<sequence length="78" mass="8743">TLFRQNINDELDKTISDDDDDIAINQLVTTNQDFNQESCISQNANVTSLQYIPFSSNIILNDNQQVSQIALVILGQVN</sequence>
<comment type="caution">
    <text evidence="1">The sequence shown here is derived from an EMBL/GenBank/DDBJ whole genome shotgun (WGS) entry which is preliminary data.</text>
</comment>
<dbReference type="Proteomes" id="UP000789405">
    <property type="component" value="Unassembled WGS sequence"/>
</dbReference>
<dbReference type="AlphaFoldDB" id="A0A9N9P415"/>
<evidence type="ECO:0000313" key="1">
    <source>
        <dbReference type="EMBL" id="CAG8788129.1"/>
    </source>
</evidence>
<dbReference type="EMBL" id="CAJVPY010025362">
    <property type="protein sequence ID" value="CAG8788129.1"/>
    <property type="molecule type" value="Genomic_DNA"/>
</dbReference>
<feature type="non-terminal residue" evidence="1">
    <location>
        <position position="78"/>
    </location>
</feature>
<gene>
    <name evidence="1" type="ORF">DERYTH_LOCUS20839</name>
</gene>
<organism evidence="1 2">
    <name type="scientific">Dentiscutata erythropus</name>
    <dbReference type="NCBI Taxonomy" id="1348616"/>
    <lineage>
        <taxon>Eukaryota</taxon>
        <taxon>Fungi</taxon>
        <taxon>Fungi incertae sedis</taxon>
        <taxon>Mucoromycota</taxon>
        <taxon>Glomeromycotina</taxon>
        <taxon>Glomeromycetes</taxon>
        <taxon>Diversisporales</taxon>
        <taxon>Gigasporaceae</taxon>
        <taxon>Dentiscutata</taxon>
    </lineage>
</organism>
<proteinExistence type="predicted"/>
<name>A0A9N9P415_9GLOM</name>
<keyword evidence="2" id="KW-1185">Reference proteome</keyword>
<protein>
    <submittedName>
        <fullName evidence="1">9772_t:CDS:1</fullName>
    </submittedName>
</protein>
<accession>A0A9N9P415</accession>
<reference evidence="1" key="1">
    <citation type="submission" date="2021-06" db="EMBL/GenBank/DDBJ databases">
        <authorList>
            <person name="Kallberg Y."/>
            <person name="Tangrot J."/>
            <person name="Rosling A."/>
        </authorList>
    </citation>
    <scope>NUCLEOTIDE SEQUENCE</scope>
    <source>
        <strain evidence="1">MA453B</strain>
    </source>
</reference>
<evidence type="ECO:0000313" key="2">
    <source>
        <dbReference type="Proteomes" id="UP000789405"/>
    </source>
</evidence>